<reference evidence="1 2" key="1">
    <citation type="submission" date="2013-01" db="EMBL/GenBank/DDBJ databases">
        <authorList>
            <person name="Harkins D.M."/>
            <person name="Durkin A.S."/>
            <person name="Brinkac L.M."/>
            <person name="Haft D.H."/>
            <person name="Selengut J.D."/>
            <person name="Sanka R."/>
            <person name="DePew J."/>
            <person name="Purushe J."/>
            <person name="Whelen A.C."/>
            <person name="Vinetz J.M."/>
            <person name="Sutton G.G."/>
            <person name="Nierman W.C."/>
            <person name="Fouts D.E."/>
        </authorList>
    </citation>
    <scope>NUCLEOTIDE SEQUENCE [LARGE SCALE GENOMIC DNA]</scope>
    <source>
        <strain evidence="1 2">2001034031</strain>
    </source>
</reference>
<evidence type="ECO:0000313" key="2">
    <source>
        <dbReference type="Proteomes" id="UP000012138"/>
    </source>
</evidence>
<dbReference type="EMBL" id="AKXB02000083">
    <property type="protein sequence ID" value="EMO89744.1"/>
    <property type="molecule type" value="Genomic_DNA"/>
</dbReference>
<sequence>MIKENKDLLLQLGAPYQELLQKPNIIEADVVPTTVSHNLTHKLNKILESKLN</sequence>
<name>M6YJF8_9LEPT</name>
<gene>
    <name evidence="1" type="ORF">LEP1GSC024_4703</name>
</gene>
<evidence type="ECO:0000313" key="1">
    <source>
        <dbReference type="EMBL" id="EMO89744.1"/>
    </source>
</evidence>
<dbReference type="Proteomes" id="UP000012138">
    <property type="component" value="Unassembled WGS sequence"/>
</dbReference>
<organism evidence="1 2">
    <name type="scientific">Leptospira noguchii str. 2001034031</name>
    <dbReference type="NCBI Taxonomy" id="1193053"/>
    <lineage>
        <taxon>Bacteria</taxon>
        <taxon>Pseudomonadati</taxon>
        <taxon>Spirochaetota</taxon>
        <taxon>Spirochaetia</taxon>
        <taxon>Leptospirales</taxon>
        <taxon>Leptospiraceae</taxon>
        <taxon>Leptospira</taxon>
    </lineage>
</organism>
<proteinExistence type="predicted"/>
<protein>
    <submittedName>
        <fullName evidence="1">Uncharacterized protein</fullName>
    </submittedName>
</protein>
<dbReference type="AlphaFoldDB" id="M6YJF8"/>
<comment type="caution">
    <text evidence="1">The sequence shown here is derived from an EMBL/GenBank/DDBJ whole genome shotgun (WGS) entry which is preliminary data.</text>
</comment>
<accession>M6YJF8</accession>